<dbReference type="GeneID" id="82811802"/>
<evidence type="ECO:0000313" key="13">
    <source>
        <dbReference type="EMBL" id="RNB48187.1"/>
    </source>
</evidence>
<evidence type="ECO:0000256" key="10">
    <source>
        <dbReference type="SAM" id="Phobius"/>
    </source>
</evidence>
<evidence type="ECO:0000313" key="15">
    <source>
        <dbReference type="Proteomes" id="UP000317180"/>
    </source>
</evidence>
<keyword evidence="4 10" id="KW-0812">Transmembrane</keyword>
<keyword evidence="9" id="KW-0961">Cell wall biogenesis/degradation</keyword>
<keyword evidence="15" id="KW-1185">Reference proteome</keyword>
<name>A0A3M8ACB0_9BACL</name>
<gene>
    <name evidence="12" type="ORF">BAG01nite_08580</name>
    <name evidence="13" type="ORF">EB820_23940</name>
</gene>
<evidence type="ECO:0000256" key="6">
    <source>
        <dbReference type="ARBA" id="ARBA00022984"/>
    </source>
</evidence>
<dbReference type="PANTHER" id="PTHR32282:SF33">
    <property type="entry name" value="PEPTIDOGLYCAN GLYCOSYLTRANSFERASE"/>
    <property type="match status" value="1"/>
</dbReference>
<keyword evidence="7 10" id="KW-1133">Transmembrane helix</keyword>
<reference evidence="13 14" key="1">
    <citation type="submission" date="2018-10" db="EMBL/GenBank/DDBJ databases">
        <title>Phylogenomics of Brevibacillus.</title>
        <authorList>
            <person name="Dunlap C."/>
        </authorList>
    </citation>
    <scope>NUCLEOTIDE SEQUENCE [LARGE SCALE GENOMIC DNA]</scope>
    <source>
        <strain evidence="13 14">NRRL NRS 1219</strain>
    </source>
</reference>
<dbReference type="SUPFAM" id="SSF53955">
    <property type="entry name" value="Lysozyme-like"/>
    <property type="match status" value="1"/>
</dbReference>
<dbReference type="GO" id="GO:0008360">
    <property type="term" value="P:regulation of cell shape"/>
    <property type="evidence" value="ECO:0007669"/>
    <property type="project" value="UniProtKB-KW"/>
</dbReference>
<keyword evidence="8 10" id="KW-0472">Membrane</keyword>
<dbReference type="GO" id="GO:0071555">
    <property type="term" value="P:cell wall organization"/>
    <property type="evidence" value="ECO:0007669"/>
    <property type="project" value="UniProtKB-KW"/>
</dbReference>
<dbReference type="GO" id="GO:0008955">
    <property type="term" value="F:peptidoglycan glycosyltransferase activity"/>
    <property type="evidence" value="ECO:0007669"/>
    <property type="project" value="TreeGrafter"/>
</dbReference>
<reference evidence="12 15" key="2">
    <citation type="submission" date="2019-06" db="EMBL/GenBank/DDBJ databases">
        <title>Whole genome shotgun sequence of Brevibacillus agri NBRC 15538.</title>
        <authorList>
            <person name="Hosoyama A."/>
            <person name="Uohara A."/>
            <person name="Ohji S."/>
            <person name="Ichikawa N."/>
        </authorList>
    </citation>
    <scope>NUCLEOTIDE SEQUENCE [LARGE SCALE GENOMIC DNA]</scope>
    <source>
        <strain evidence="12 15">NBRC 15538</strain>
    </source>
</reference>
<evidence type="ECO:0000259" key="11">
    <source>
        <dbReference type="Pfam" id="PF00912"/>
    </source>
</evidence>
<keyword evidence="3" id="KW-0808">Transferase</keyword>
<evidence type="ECO:0000256" key="7">
    <source>
        <dbReference type="ARBA" id="ARBA00022989"/>
    </source>
</evidence>
<evidence type="ECO:0000256" key="9">
    <source>
        <dbReference type="ARBA" id="ARBA00023316"/>
    </source>
</evidence>
<evidence type="ECO:0000256" key="5">
    <source>
        <dbReference type="ARBA" id="ARBA00022960"/>
    </source>
</evidence>
<dbReference type="EMBL" id="RHHN01000089">
    <property type="protein sequence ID" value="RNB48187.1"/>
    <property type="molecule type" value="Genomic_DNA"/>
</dbReference>
<dbReference type="GO" id="GO:0009252">
    <property type="term" value="P:peptidoglycan biosynthetic process"/>
    <property type="evidence" value="ECO:0007669"/>
    <property type="project" value="UniProtKB-KW"/>
</dbReference>
<feature type="domain" description="Glycosyl transferase family 51" evidence="11">
    <location>
        <begin position="66"/>
        <end position="248"/>
    </location>
</feature>
<feature type="transmembrane region" description="Helical" evidence="10">
    <location>
        <begin position="37"/>
        <end position="58"/>
    </location>
</feature>
<dbReference type="AlphaFoldDB" id="A0A3M8ACB0"/>
<dbReference type="RefSeq" id="WP_051998912.1">
    <property type="nucleotide sequence ID" value="NZ_BJOD01000008.1"/>
</dbReference>
<dbReference type="OrthoDB" id="9766909at2"/>
<dbReference type="InterPro" id="IPR050396">
    <property type="entry name" value="Glycosyltr_51/Transpeptidase"/>
</dbReference>
<proteinExistence type="predicted"/>
<dbReference type="Proteomes" id="UP000317180">
    <property type="component" value="Unassembled WGS sequence"/>
</dbReference>
<evidence type="ECO:0000256" key="1">
    <source>
        <dbReference type="ARBA" id="ARBA00004370"/>
    </source>
</evidence>
<dbReference type="Gene3D" id="1.10.3810.10">
    <property type="entry name" value="Biosynthetic peptidoglycan transglycosylase-like"/>
    <property type="match status" value="1"/>
</dbReference>
<keyword evidence="5" id="KW-0133">Cell shape</keyword>
<dbReference type="FunFam" id="1.10.3810.10:FF:000003">
    <property type="entry name" value="Penicillin-binding protein 1a"/>
    <property type="match status" value="1"/>
</dbReference>
<organism evidence="13 14">
    <name type="scientific">Brevibacillus agri</name>
    <dbReference type="NCBI Taxonomy" id="51101"/>
    <lineage>
        <taxon>Bacteria</taxon>
        <taxon>Bacillati</taxon>
        <taxon>Bacillota</taxon>
        <taxon>Bacilli</taxon>
        <taxon>Bacillales</taxon>
        <taxon>Paenibacillaceae</taxon>
        <taxon>Brevibacillus</taxon>
    </lineage>
</organism>
<keyword evidence="6" id="KW-0573">Peptidoglycan synthesis</keyword>
<dbReference type="GO" id="GO:0016020">
    <property type="term" value="C:membrane"/>
    <property type="evidence" value="ECO:0007669"/>
    <property type="project" value="UniProtKB-SubCell"/>
</dbReference>
<evidence type="ECO:0000256" key="3">
    <source>
        <dbReference type="ARBA" id="ARBA00022679"/>
    </source>
</evidence>
<dbReference type="PANTHER" id="PTHR32282">
    <property type="entry name" value="BINDING PROTEIN TRANSPEPTIDASE, PUTATIVE-RELATED"/>
    <property type="match status" value="1"/>
</dbReference>
<evidence type="ECO:0000256" key="4">
    <source>
        <dbReference type="ARBA" id="ARBA00022692"/>
    </source>
</evidence>
<protein>
    <submittedName>
        <fullName evidence="13">Penicillin-binding protein</fullName>
    </submittedName>
</protein>
<evidence type="ECO:0000313" key="14">
    <source>
        <dbReference type="Proteomes" id="UP000276178"/>
    </source>
</evidence>
<evidence type="ECO:0000256" key="8">
    <source>
        <dbReference type="ARBA" id="ARBA00023136"/>
    </source>
</evidence>
<dbReference type="InterPro" id="IPR001264">
    <property type="entry name" value="Glyco_trans_51"/>
</dbReference>
<comment type="pathway">
    <text evidence="2">Cell wall biogenesis; peptidoglycan biosynthesis.</text>
</comment>
<comment type="subcellular location">
    <subcellularLocation>
        <location evidence="1">Membrane</location>
    </subcellularLocation>
</comment>
<dbReference type="Pfam" id="PF00912">
    <property type="entry name" value="Transgly"/>
    <property type="match status" value="1"/>
</dbReference>
<dbReference type="InterPro" id="IPR023346">
    <property type="entry name" value="Lysozyme-like_dom_sf"/>
</dbReference>
<dbReference type="InterPro" id="IPR036950">
    <property type="entry name" value="PBP_transglycosylase"/>
</dbReference>
<dbReference type="Proteomes" id="UP000276178">
    <property type="component" value="Unassembled WGS sequence"/>
</dbReference>
<comment type="caution">
    <text evidence="13">The sequence shown here is derived from an EMBL/GenBank/DDBJ whole genome shotgun (WGS) entry which is preliminary data.</text>
</comment>
<accession>A0A3M8ACB0</accession>
<dbReference type="EMBL" id="BJOD01000008">
    <property type="protein sequence ID" value="GED24756.1"/>
    <property type="molecule type" value="Genomic_DNA"/>
</dbReference>
<sequence length="281" mass="31164">MNQLSVPVGGNAKPYTATAATARERSQKRSVSWRKRAGIVLVAMLVAAILAPLLLTWAGNLWIDEQKLAAVQHPAKGVYVKLDEMPDYVWKAFVAIEDHRYMQHPGVDPYGLARAIWVDVREGAYVQGGSTITMQLARNLFLTHDKTMGRKIKEMAIALQLEQRYSKKELLEMYLNVIYFGHGHYGIGEAAEFYFGKPVAAPGVGASTSLTMGETAILASLPKAPEAYSPVKHWEKAKARQQVVLDRMAELHVIDQETLKQAKQEQVVVKAQSGLKPALKQ</sequence>
<evidence type="ECO:0000256" key="2">
    <source>
        <dbReference type="ARBA" id="ARBA00004752"/>
    </source>
</evidence>
<evidence type="ECO:0000313" key="12">
    <source>
        <dbReference type="EMBL" id="GED24756.1"/>
    </source>
</evidence>